<dbReference type="Pfam" id="PF00271">
    <property type="entry name" value="Helicase_C"/>
    <property type="match status" value="1"/>
</dbReference>
<evidence type="ECO:0000256" key="1">
    <source>
        <dbReference type="ARBA" id="ARBA00022741"/>
    </source>
</evidence>
<dbReference type="InterPro" id="IPR001650">
    <property type="entry name" value="Helicase_C-like"/>
</dbReference>
<dbReference type="InterPro" id="IPR027417">
    <property type="entry name" value="P-loop_NTPase"/>
</dbReference>
<organism evidence="5 6">
    <name type="scientific">Glonium stellatum</name>
    <dbReference type="NCBI Taxonomy" id="574774"/>
    <lineage>
        <taxon>Eukaryota</taxon>
        <taxon>Fungi</taxon>
        <taxon>Dikarya</taxon>
        <taxon>Ascomycota</taxon>
        <taxon>Pezizomycotina</taxon>
        <taxon>Dothideomycetes</taxon>
        <taxon>Pleosporomycetidae</taxon>
        <taxon>Gloniales</taxon>
        <taxon>Gloniaceae</taxon>
        <taxon>Glonium</taxon>
    </lineage>
</organism>
<gene>
    <name evidence="5" type="ORF">AOQ84DRAFT_291184</name>
</gene>
<dbReference type="GO" id="GO:0005634">
    <property type="term" value="C:nucleus"/>
    <property type="evidence" value="ECO:0007669"/>
    <property type="project" value="TreeGrafter"/>
</dbReference>
<protein>
    <submittedName>
        <fullName evidence="5">DNA repair protein rad5</fullName>
    </submittedName>
</protein>
<dbReference type="PANTHER" id="PTHR45626">
    <property type="entry name" value="TRANSCRIPTION TERMINATION FACTOR 2-RELATED"/>
    <property type="match status" value="1"/>
</dbReference>
<evidence type="ECO:0000259" key="4">
    <source>
        <dbReference type="Pfam" id="PF00271"/>
    </source>
</evidence>
<dbReference type="InterPro" id="IPR049730">
    <property type="entry name" value="SNF2/RAD54-like_C"/>
</dbReference>
<dbReference type="SUPFAM" id="SSF52540">
    <property type="entry name" value="P-loop containing nucleoside triphosphate hydrolases"/>
    <property type="match status" value="1"/>
</dbReference>
<dbReference type="EMBL" id="KV749432">
    <property type="protein sequence ID" value="OCL09465.1"/>
    <property type="molecule type" value="Genomic_DNA"/>
</dbReference>
<evidence type="ECO:0000256" key="2">
    <source>
        <dbReference type="ARBA" id="ARBA00022801"/>
    </source>
</evidence>
<dbReference type="PANTHER" id="PTHR45626:SF22">
    <property type="entry name" value="DNA REPAIR PROTEIN RAD5"/>
    <property type="match status" value="1"/>
</dbReference>
<accession>A0A8E2F383</accession>
<keyword evidence="3" id="KW-0067">ATP-binding</keyword>
<dbReference type="OrthoDB" id="448448at2759"/>
<dbReference type="GO" id="GO:0005524">
    <property type="term" value="F:ATP binding"/>
    <property type="evidence" value="ECO:0007669"/>
    <property type="project" value="UniProtKB-KW"/>
</dbReference>
<dbReference type="GO" id="GO:0006281">
    <property type="term" value="P:DNA repair"/>
    <property type="evidence" value="ECO:0007669"/>
    <property type="project" value="TreeGrafter"/>
</dbReference>
<sequence>MSVETGAVGLTLTVANHVHIVEPQWNPSVEEQAIARALRMGQTRTVTVIKYVTEKTVEQNILMLQKKKSRLAKFSLDGGTDDNATGKLDDLKFVLDTGA</sequence>
<name>A0A8E2F383_9PEZI</name>
<reference evidence="5 6" key="1">
    <citation type="journal article" date="2016" name="Nat. Commun.">
        <title>Ectomycorrhizal ecology is imprinted in the genome of the dominant symbiotic fungus Cenococcum geophilum.</title>
        <authorList>
            <consortium name="DOE Joint Genome Institute"/>
            <person name="Peter M."/>
            <person name="Kohler A."/>
            <person name="Ohm R.A."/>
            <person name="Kuo A."/>
            <person name="Krutzmann J."/>
            <person name="Morin E."/>
            <person name="Arend M."/>
            <person name="Barry K.W."/>
            <person name="Binder M."/>
            <person name="Choi C."/>
            <person name="Clum A."/>
            <person name="Copeland A."/>
            <person name="Grisel N."/>
            <person name="Haridas S."/>
            <person name="Kipfer T."/>
            <person name="LaButti K."/>
            <person name="Lindquist E."/>
            <person name="Lipzen A."/>
            <person name="Maire R."/>
            <person name="Meier B."/>
            <person name="Mihaltcheva S."/>
            <person name="Molinier V."/>
            <person name="Murat C."/>
            <person name="Poggeler S."/>
            <person name="Quandt C.A."/>
            <person name="Sperisen C."/>
            <person name="Tritt A."/>
            <person name="Tisserant E."/>
            <person name="Crous P.W."/>
            <person name="Henrissat B."/>
            <person name="Nehls U."/>
            <person name="Egli S."/>
            <person name="Spatafora J.W."/>
            <person name="Grigoriev I.V."/>
            <person name="Martin F.M."/>
        </authorList>
    </citation>
    <scope>NUCLEOTIDE SEQUENCE [LARGE SCALE GENOMIC DNA]</scope>
    <source>
        <strain evidence="5 6">CBS 207.34</strain>
    </source>
</reference>
<dbReference type="InterPro" id="IPR050628">
    <property type="entry name" value="SNF2_RAD54_helicase_TF"/>
</dbReference>
<dbReference type="GO" id="GO:0016787">
    <property type="term" value="F:hydrolase activity"/>
    <property type="evidence" value="ECO:0007669"/>
    <property type="project" value="UniProtKB-KW"/>
</dbReference>
<feature type="domain" description="Helicase C-terminal" evidence="4">
    <location>
        <begin position="2"/>
        <end position="41"/>
    </location>
</feature>
<evidence type="ECO:0000313" key="5">
    <source>
        <dbReference type="EMBL" id="OCL09465.1"/>
    </source>
</evidence>
<evidence type="ECO:0000313" key="6">
    <source>
        <dbReference type="Proteomes" id="UP000250140"/>
    </source>
</evidence>
<evidence type="ECO:0000256" key="3">
    <source>
        <dbReference type="ARBA" id="ARBA00022840"/>
    </source>
</evidence>
<dbReference type="GO" id="GO:0008094">
    <property type="term" value="F:ATP-dependent activity, acting on DNA"/>
    <property type="evidence" value="ECO:0007669"/>
    <property type="project" value="TreeGrafter"/>
</dbReference>
<keyword evidence="2" id="KW-0378">Hydrolase</keyword>
<dbReference type="CDD" id="cd18793">
    <property type="entry name" value="SF2_C_SNF"/>
    <property type="match status" value="1"/>
</dbReference>
<dbReference type="AlphaFoldDB" id="A0A8E2F383"/>
<dbReference type="Proteomes" id="UP000250140">
    <property type="component" value="Unassembled WGS sequence"/>
</dbReference>
<keyword evidence="1" id="KW-0547">Nucleotide-binding</keyword>
<dbReference type="Gene3D" id="3.40.50.300">
    <property type="entry name" value="P-loop containing nucleotide triphosphate hydrolases"/>
    <property type="match status" value="1"/>
</dbReference>
<proteinExistence type="predicted"/>
<keyword evidence="6" id="KW-1185">Reference proteome</keyword>